<protein>
    <recommendedName>
        <fullName evidence="1">Reverse transcriptase Ty1/copia-type domain-containing protein</fullName>
    </recommendedName>
</protein>
<dbReference type="EMBL" id="AVOT02002169">
    <property type="protein sequence ID" value="MBW0469387.1"/>
    <property type="molecule type" value="Genomic_DNA"/>
</dbReference>
<feature type="domain" description="Reverse transcriptase Ty1/copia-type" evidence="1">
    <location>
        <begin position="115"/>
        <end position="340"/>
    </location>
</feature>
<gene>
    <name evidence="2" type="ORF">O181_009102</name>
</gene>
<reference evidence="2" key="1">
    <citation type="submission" date="2021-03" db="EMBL/GenBank/DDBJ databases">
        <title>Draft genome sequence of rust myrtle Austropuccinia psidii MF-1, a brazilian biotype.</title>
        <authorList>
            <person name="Quecine M.C."/>
            <person name="Pachon D.M.R."/>
            <person name="Bonatelli M.L."/>
            <person name="Correr F.H."/>
            <person name="Franceschini L.M."/>
            <person name="Leite T.F."/>
            <person name="Margarido G.R.A."/>
            <person name="Almeida C.A."/>
            <person name="Ferrarezi J.A."/>
            <person name="Labate C.A."/>
        </authorList>
    </citation>
    <scope>NUCLEOTIDE SEQUENCE</scope>
    <source>
        <strain evidence="2">MF-1</strain>
    </source>
</reference>
<evidence type="ECO:0000259" key="1">
    <source>
        <dbReference type="Pfam" id="PF07727"/>
    </source>
</evidence>
<comment type="caution">
    <text evidence="2">The sequence shown here is derived from an EMBL/GenBank/DDBJ whole genome shotgun (WGS) entry which is preliminary data.</text>
</comment>
<sequence length="375" mass="41652">MSQPYIPLVPMRSSTSLWRLATVGAKYQQNGSVGECHIPEVPTILDIARPCNTLSLGKVPTERLFAAENQAIDSLTLAKDVGIPDHLGQALSGLHCEKWRLACIAELGQMAARDFWEVVGKKPGMKTISHQWVFDLKQNAHNSIKRFKARFVACGNRQRPGVYCTKTYAPTASLMSLRLVLATATLKNWQVASFDVSGTYLNSPVEETVLVDPPRNFLPELKGKVLHLKKALYGMRQAGRCWWKFLSGILGRMGLVAMEVNQSLYIFQNKNTIVAIWVHVDDSVIVSNSPDRVANFKSALCTKLDIKWSNKLQQTVGLKCVVGEGQVTITQWRLTDSILDAYPRPVLRRDSPLPMLPVAGLSLDEATLDPTPFDP</sequence>
<dbReference type="OrthoDB" id="3054497at2759"/>
<organism evidence="2 3">
    <name type="scientific">Austropuccinia psidii MF-1</name>
    <dbReference type="NCBI Taxonomy" id="1389203"/>
    <lineage>
        <taxon>Eukaryota</taxon>
        <taxon>Fungi</taxon>
        <taxon>Dikarya</taxon>
        <taxon>Basidiomycota</taxon>
        <taxon>Pucciniomycotina</taxon>
        <taxon>Pucciniomycetes</taxon>
        <taxon>Pucciniales</taxon>
        <taxon>Sphaerophragmiaceae</taxon>
        <taxon>Austropuccinia</taxon>
    </lineage>
</organism>
<keyword evidence="3" id="KW-1185">Reference proteome</keyword>
<evidence type="ECO:0000313" key="2">
    <source>
        <dbReference type="EMBL" id="MBW0469387.1"/>
    </source>
</evidence>
<accession>A0A9Q3BQ53</accession>
<dbReference type="InterPro" id="IPR013103">
    <property type="entry name" value="RVT_2"/>
</dbReference>
<dbReference type="Pfam" id="PF07727">
    <property type="entry name" value="RVT_2"/>
    <property type="match status" value="1"/>
</dbReference>
<dbReference type="Proteomes" id="UP000765509">
    <property type="component" value="Unassembled WGS sequence"/>
</dbReference>
<dbReference type="AlphaFoldDB" id="A0A9Q3BQ53"/>
<proteinExistence type="predicted"/>
<name>A0A9Q3BQ53_9BASI</name>
<evidence type="ECO:0000313" key="3">
    <source>
        <dbReference type="Proteomes" id="UP000765509"/>
    </source>
</evidence>